<dbReference type="Proteomes" id="UP001412239">
    <property type="component" value="Unassembled WGS sequence"/>
</dbReference>
<organism evidence="3 4">
    <name type="scientific">Tuber aestivum</name>
    <name type="common">summer truffle</name>
    <dbReference type="NCBI Taxonomy" id="59557"/>
    <lineage>
        <taxon>Eukaryota</taxon>
        <taxon>Fungi</taxon>
        <taxon>Dikarya</taxon>
        <taxon>Ascomycota</taxon>
        <taxon>Pezizomycotina</taxon>
        <taxon>Pezizomycetes</taxon>
        <taxon>Pezizales</taxon>
        <taxon>Tuberaceae</taxon>
        <taxon>Tuber</taxon>
    </lineage>
</organism>
<dbReference type="AlphaFoldDB" id="A0A292PNV4"/>
<proteinExistence type="predicted"/>
<feature type="compositionally biased region" description="Polar residues" evidence="2">
    <location>
        <begin position="279"/>
        <end position="305"/>
    </location>
</feature>
<feature type="compositionally biased region" description="Polar residues" evidence="2">
    <location>
        <begin position="157"/>
        <end position="183"/>
    </location>
</feature>
<keyword evidence="1" id="KW-0175">Coiled coil</keyword>
<feature type="region of interest" description="Disordered" evidence="2">
    <location>
        <begin position="245"/>
        <end position="305"/>
    </location>
</feature>
<evidence type="ECO:0000313" key="4">
    <source>
        <dbReference type="Proteomes" id="UP001412239"/>
    </source>
</evidence>
<feature type="compositionally biased region" description="Low complexity" evidence="2">
    <location>
        <begin position="258"/>
        <end position="278"/>
    </location>
</feature>
<keyword evidence="4" id="KW-1185">Reference proteome</keyword>
<accession>A0A292PNV4</accession>
<feature type="compositionally biased region" description="Basic and acidic residues" evidence="2">
    <location>
        <begin position="131"/>
        <end position="152"/>
    </location>
</feature>
<feature type="coiled-coil region" evidence="1">
    <location>
        <begin position="435"/>
        <end position="462"/>
    </location>
</feature>
<reference evidence="3" key="1">
    <citation type="submission" date="2015-10" db="EMBL/GenBank/DDBJ databases">
        <authorList>
            <person name="Regsiter A."/>
            <person name="william w."/>
        </authorList>
    </citation>
    <scope>NUCLEOTIDE SEQUENCE</scope>
    <source>
        <strain evidence="3">Montdore</strain>
    </source>
</reference>
<feature type="region of interest" description="Disordered" evidence="2">
    <location>
        <begin position="1"/>
        <end position="183"/>
    </location>
</feature>
<feature type="compositionally biased region" description="Low complexity" evidence="2">
    <location>
        <begin position="17"/>
        <end position="41"/>
    </location>
</feature>
<dbReference type="EMBL" id="LN891093">
    <property type="protein sequence ID" value="CUS09206.1"/>
    <property type="molecule type" value="Genomic_DNA"/>
</dbReference>
<sequence length="476" mass="51538">MAAPPPHPSSYRPWEDTASSTTTHPSPIHSSMQTTSTAQTSYLNGRPSLPPLPMTTSLVTDRRPVSGASTQGYSGQNSRKRRRLSDESEGFTFPSLTPSPRLPQRVATATAAGRRGGNEGGSGNGSFREGLAQERDGGRGGEAERNREREEQGSAYAGQNQNRFHLQNSTGSRPGTPARGQQQLHPLSVLVSSIHNLVLDLTAPSQSPSHTIPAQITPHQIPSIETLTTCLETVSSLLLRLKSPTSQSPPLLPPPPQLQHSPATTLSQSHPPNQSPPQTLSTVQQARDALQKTNKSLQAAHTRSQARAATLNTKLAVCMEENENLANAHERLQGTVENLEQSLAEVREERNEIRMELRRSGAQWGRILVNAGRLAEGDSRVEKGLRGKMESLREEVEWLRGRGVDGDSLMGGMESRGLVSRGGGSGGSGGSDREVRGLKLRVRELERNIEEARRDGRGVLEMAEKLAMLGKGIIER</sequence>
<name>A0A292PNV4_9PEZI</name>
<feature type="compositionally biased region" description="Gly residues" evidence="2">
    <location>
        <begin position="114"/>
        <end position="124"/>
    </location>
</feature>
<protein>
    <submittedName>
        <fullName evidence="3">Uncharacterized protein</fullName>
    </submittedName>
</protein>
<evidence type="ECO:0000313" key="3">
    <source>
        <dbReference type="EMBL" id="CUS09206.1"/>
    </source>
</evidence>
<evidence type="ECO:0000256" key="1">
    <source>
        <dbReference type="SAM" id="Coils"/>
    </source>
</evidence>
<evidence type="ECO:0000256" key="2">
    <source>
        <dbReference type="SAM" id="MobiDB-lite"/>
    </source>
</evidence>
<feature type="compositionally biased region" description="Polar residues" evidence="2">
    <location>
        <begin position="67"/>
        <end position="77"/>
    </location>
</feature>
<gene>
    <name evidence="3" type="ORF">GSTUAT00006710001</name>
</gene>